<feature type="non-terminal residue" evidence="1">
    <location>
        <position position="296"/>
    </location>
</feature>
<dbReference type="EMBL" id="KC740797">
    <property type="protein sequence ID" value="AGM32621.1"/>
    <property type="molecule type" value="mRNA"/>
</dbReference>
<dbReference type="AlphaFoldDB" id="R4UWF8"/>
<evidence type="ECO:0000313" key="1">
    <source>
        <dbReference type="EMBL" id="AGM32621.1"/>
    </source>
</evidence>
<accession>R4UWF8</accession>
<protein>
    <submittedName>
        <fullName evidence="1">Uncharacterized protein</fullName>
    </submittedName>
</protein>
<organism evidence="1">
    <name type="scientific">Coptotermes formosanus</name>
    <name type="common">Formosan subterranean termite</name>
    <dbReference type="NCBI Taxonomy" id="36987"/>
    <lineage>
        <taxon>Eukaryota</taxon>
        <taxon>Metazoa</taxon>
        <taxon>Ecdysozoa</taxon>
        <taxon>Arthropoda</taxon>
        <taxon>Hexapoda</taxon>
        <taxon>Insecta</taxon>
        <taxon>Pterygota</taxon>
        <taxon>Neoptera</taxon>
        <taxon>Polyneoptera</taxon>
        <taxon>Dictyoptera</taxon>
        <taxon>Blattodea</taxon>
        <taxon>Blattoidea</taxon>
        <taxon>Termitoidae</taxon>
        <taxon>Rhinotermitidae</taxon>
        <taxon>Coptotermes</taxon>
    </lineage>
</organism>
<name>R4UWF8_COPFO</name>
<reference evidence="1" key="1">
    <citation type="submission" date="2013-03" db="EMBL/GenBank/DDBJ databases">
        <title>Immune-Related transcriptome of Coptotermes formosanus Shiraki workers: the defense mechanism.</title>
        <authorList>
            <person name="Hussain A."/>
            <person name="Li Y.F."/>
            <person name="Wen S.Y."/>
        </authorList>
    </citation>
    <scope>NUCLEOTIDE SEQUENCE</scope>
</reference>
<sequence>MSSFDVAVESLITFSQSKVIIDINYSLFTSLRTVSFLLSQNIEKIPKNFDLILLKFLEHKELSNINASMIGQVLSKLYSKTGTKILDFVSTISNNFNYPKEVVLGIIAKSPNNKIKGHLAYFLEHISSDNITCFRRILKGGGLFLLPSKIIVHKFVANAVLNLSHHIQNEVVKTLPILLKFNFLNFQQIKEIFSKLYILPSAPKTFAKILLWQEKCRLESSNQTDNDSKEEKKKESIHEITKHQNMFKFVCEEILSFVVSPSQLKVVSLMFFYFLKYFKPEDIYFNINSLLAFILT</sequence>
<proteinExistence type="evidence at transcript level"/>